<dbReference type="Gramene" id="CDF36725">
    <property type="protein sequence ID" value="CDF36725"/>
    <property type="gene ID" value="CHC_T00005171001"/>
</dbReference>
<gene>
    <name evidence="2" type="ORF">CHC_T00005171001</name>
</gene>
<evidence type="ECO:0000256" key="1">
    <source>
        <dbReference type="SAM" id="MobiDB-lite"/>
    </source>
</evidence>
<reference evidence="3" key="1">
    <citation type="journal article" date="2013" name="Proc. Natl. Acad. Sci. U.S.A.">
        <title>Genome structure and metabolic features in the red seaweed Chondrus crispus shed light on evolution of the Archaeplastida.</title>
        <authorList>
            <person name="Collen J."/>
            <person name="Porcel B."/>
            <person name="Carre W."/>
            <person name="Ball S.G."/>
            <person name="Chaparro C."/>
            <person name="Tonon T."/>
            <person name="Barbeyron T."/>
            <person name="Michel G."/>
            <person name="Noel B."/>
            <person name="Valentin K."/>
            <person name="Elias M."/>
            <person name="Artiguenave F."/>
            <person name="Arun A."/>
            <person name="Aury J.M."/>
            <person name="Barbosa-Neto J.F."/>
            <person name="Bothwell J.H."/>
            <person name="Bouget F.Y."/>
            <person name="Brillet L."/>
            <person name="Cabello-Hurtado F."/>
            <person name="Capella-Gutierrez S."/>
            <person name="Charrier B."/>
            <person name="Cladiere L."/>
            <person name="Cock J.M."/>
            <person name="Coelho S.M."/>
            <person name="Colleoni C."/>
            <person name="Czjzek M."/>
            <person name="Da Silva C."/>
            <person name="Delage L."/>
            <person name="Denoeud F."/>
            <person name="Deschamps P."/>
            <person name="Dittami S.M."/>
            <person name="Gabaldon T."/>
            <person name="Gachon C.M."/>
            <person name="Groisillier A."/>
            <person name="Herve C."/>
            <person name="Jabbari K."/>
            <person name="Katinka M."/>
            <person name="Kloareg B."/>
            <person name="Kowalczyk N."/>
            <person name="Labadie K."/>
            <person name="Leblanc C."/>
            <person name="Lopez P.J."/>
            <person name="McLachlan D.H."/>
            <person name="Meslet-Cladiere L."/>
            <person name="Moustafa A."/>
            <person name="Nehr Z."/>
            <person name="Nyvall Collen P."/>
            <person name="Panaud O."/>
            <person name="Partensky F."/>
            <person name="Poulain J."/>
            <person name="Rensing S.A."/>
            <person name="Rousvoal S."/>
            <person name="Samson G."/>
            <person name="Symeonidi A."/>
            <person name="Weissenbach J."/>
            <person name="Zambounis A."/>
            <person name="Wincker P."/>
            <person name="Boyen C."/>
        </authorList>
    </citation>
    <scope>NUCLEOTIDE SEQUENCE [LARGE SCALE GENOMIC DNA]</scope>
    <source>
        <strain evidence="3">cv. Stackhouse</strain>
    </source>
</reference>
<dbReference type="GeneID" id="17324271"/>
<evidence type="ECO:0000313" key="2">
    <source>
        <dbReference type="EMBL" id="CDF36725.1"/>
    </source>
</evidence>
<keyword evidence="3" id="KW-1185">Reference proteome</keyword>
<name>R7QH26_CHOCR</name>
<accession>R7QH26</accession>
<dbReference type="AlphaFoldDB" id="R7QH26"/>
<feature type="region of interest" description="Disordered" evidence="1">
    <location>
        <begin position="68"/>
        <end position="101"/>
    </location>
</feature>
<feature type="region of interest" description="Disordered" evidence="1">
    <location>
        <begin position="1"/>
        <end position="53"/>
    </location>
</feature>
<dbReference type="EMBL" id="HG001799">
    <property type="protein sequence ID" value="CDF36725.1"/>
    <property type="molecule type" value="Genomic_DNA"/>
</dbReference>
<protein>
    <submittedName>
        <fullName evidence="2">Uncharacterized protein</fullName>
    </submittedName>
</protein>
<evidence type="ECO:0000313" key="3">
    <source>
        <dbReference type="Proteomes" id="UP000012073"/>
    </source>
</evidence>
<sequence>MPYSHSAKQTRAETGRAALATTSLSFSYRRRECSRPASPYKARAPHPSTHSKLWTDATEHRVRTMNGGALQGSCRRRETRQALHCARQTHRDTSRTRRTPS</sequence>
<dbReference type="KEGG" id="ccp:CHC_T00005171001"/>
<proteinExistence type="predicted"/>
<dbReference type="Proteomes" id="UP000012073">
    <property type="component" value="Unassembled WGS sequence"/>
</dbReference>
<dbReference type="RefSeq" id="XP_005716544.1">
    <property type="nucleotide sequence ID" value="XM_005716487.1"/>
</dbReference>
<organism evidence="2 3">
    <name type="scientific">Chondrus crispus</name>
    <name type="common">Carrageen Irish moss</name>
    <name type="synonym">Polymorpha crispa</name>
    <dbReference type="NCBI Taxonomy" id="2769"/>
    <lineage>
        <taxon>Eukaryota</taxon>
        <taxon>Rhodophyta</taxon>
        <taxon>Florideophyceae</taxon>
        <taxon>Rhodymeniophycidae</taxon>
        <taxon>Gigartinales</taxon>
        <taxon>Gigartinaceae</taxon>
        <taxon>Chondrus</taxon>
    </lineage>
</organism>